<accession>A0A4U1JBW1</accession>
<comment type="caution">
    <text evidence="1">The sequence shown here is derived from an EMBL/GenBank/DDBJ whole genome shotgun (WGS) entry which is preliminary data.</text>
</comment>
<dbReference type="InterPro" id="IPR006439">
    <property type="entry name" value="HAD-SF_hydro_IA"/>
</dbReference>
<dbReference type="Proteomes" id="UP000309215">
    <property type="component" value="Unassembled WGS sequence"/>
</dbReference>
<dbReference type="Pfam" id="PF00702">
    <property type="entry name" value="Hydrolase"/>
    <property type="match status" value="1"/>
</dbReference>
<dbReference type="AlphaFoldDB" id="A0A4U1JBW1"/>
<sequence>MSRFSPRALIFDMDGLLVDSEPLWHEVERAFARARGGEWTDEMALACTGQGIGRIVHIMGEHIGFEVDEARDVTELEDRFLAHVEGLSLKPFARAFLDEARGRLPIGLASSSPRRLIDASLKRFGLTDHFDVTVSGQEVPRAKPWPDVYLRAAERLSVGAEGCLALEDSKNGVRAAKGAGMAVIAVPEGDGGAFVEIADVVVRSLEEARALVRLP</sequence>
<dbReference type="PRINTS" id="PR00413">
    <property type="entry name" value="HADHALOGNASE"/>
</dbReference>
<dbReference type="Gene3D" id="3.40.50.1000">
    <property type="entry name" value="HAD superfamily/HAD-like"/>
    <property type="match status" value="1"/>
</dbReference>
<name>A0A4U1JBW1_9BACT</name>
<dbReference type="SFLD" id="SFLDG01129">
    <property type="entry name" value="C1.5:_HAD__Beta-PGM__Phosphata"/>
    <property type="match status" value="1"/>
</dbReference>
<dbReference type="SUPFAM" id="SSF56784">
    <property type="entry name" value="HAD-like"/>
    <property type="match status" value="1"/>
</dbReference>
<dbReference type="EMBL" id="SSMQ01000022">
    <property type="protein sequence ID" value="TKD05115.1"/>
    <property type="molecule type" value="Genomic_DNA"/>
</dbReference>
<dbReference type="PANTHER" id="PTHR18901">
    <property type="entry name" value="2-DEOXYGLUCOSE-6-PHOSPHATE PHOSPHATASE 2"/>
    <property type="match status" value="1"/>
</dbReference>
<dbReference type="InterPro" id="IPR036412">
    <property type="entry name" value="HAD-like_sf"/>
</dbReference>
<dbReference type="SFLD" id="SFLDS00003">
    <property type="entry name" value="Haloacid_Dehalogenase"/>
    <property type="match status" value="1"/>
</dbReference>
<protein>
    <submittedName>
        <fullName evidence="1">HAD family phosphatase</fullName>
    </submittedName>
</protein>
<evidence type="ECO:0000313" key="1">
    <source>
        <dbReference type="EMBL" id="TKD05115.1"/>
    </source>
</evidence>
<dbReference type="InterPro" id="IPR023214">
    <property type="entry name" value="HAD_sf"/>
</dbReference>
<dbReference type="InterPro" id="IPR023198">
    <property type="entry name" value="PGP-like_dom2"/>
</dbReference>
<dbReference type="SFLD" id="SFLDG01135">
    <property type="entry name" value="C1.5.6:_HAD__Beta-PGM__Phospha"/>
    <property type="match status" value="1"/>
</dbReference>
<dbReference type="OrthoDB" id="9807630at2"/>
<dbReference type="RefSeq" id="WP_136930922.1">
    <property type="nucleotide sequence ID" value="NZ_SSMQ01000022.1"/>
</dbReference>
<dbReference type="NCBIfam" id="TIGR01509">
    <property type="entry name" value="HAD-SF-IA-v3"/>
    <property type="match status" value="1"/>
</dbReference>
<dbReference type="Gene3D" id="1.10.150.240">
    <property type="entry name" value="Putative phosphatase, domain 2"/>
    <property type="match status" value="1"/>
</dbReference>
<dbReference type="PANTHER" id="PTHR18901:SF38">
    <property type="entry name" value="PSEUDOURIDINE-5'-PHOSPHATASE"/>
    <property type="match status" value="1"/>
</dbReference>
<organism evidence="1 2">
    <name type="scientific">Polyangium fumosum</name>
    <dbReference type="NCBI Taxonomy" id="889272"/>
    <lineage>
        <taxon>Bacteria</taxon>
        <taxon>Pseudomonadati</taxon>
        <taxon>Myxococcota</taxon>
        <taxon>Polyangia</taxon>
        <taxon>Polyangiales</taxon>
        <taxon>Polyangiaceae</taxon>
        <taxon>Polyangium</taxon>
    </lineage>
</organism>
<evidence type="ECO:0000313" key="2">
    <source>
        <dbReference type="Proteomes" id="UP000309215"/>
    </source>
</evidence>
<gene>
    <name evidence="1" type="ORF">E8A74_21450</name>
</gene>
<reference evidence="1 2" key="1">
    <citation type="submission" date="2019-04" db="EMBL/GenBank/DDBJ databases">
        <authorList>
            <person name="Li Y."/>
            <person name="Wang J."/>
        </authorList>
    </citation>
    <scope>NUCLEOTIDE SEQUENCE [LARGE SCALE GENOMIC DNA]</scope>
    <source>
        <strain evidence="1 2">DSM 14668</strain>
    </source>
</reference>
<proteinExistence type="predicted"/>
<keyword evidence="2" id="KW-1185">Reference proteome</keyword>